<comment type="similarity">
    <text evidence="2 9">Belongs to the MscS (TC 1.A.23) family.</text>
</comment>
<feature type="transmembrane region" description="Helical" evidence="11">
    <location>
        <begin position="252"/>
        <end position="273"/>
    </location>
</feature>
<evidence type="ECO:0000313" key="13">
    <source>
        <dbReference type="EMBL" id="PWA94531.1"/>
    </source>
</evidence>
<dbReference type="InterPro" id="IPR023408">
    <property type="entry name" value="MscS_beta-dom_sf"/>
</dbReference>
<evidence type="ECO:0000256" key="8">
    <source>
        <dbReference type="ARBA" id="ARBA00023303"/>
    </source>
</evidence>
<gene>
    <name evidence="13" type="ORF">CTI12_AA060530</name>
</gene>
<organism evidence="13 14">
    <name type="scientific">Artemisia annua</name>
    <name type="common">Sweet wormwood</name>
    <dbReference type="NCBI Taxonomy" id="35608"/>
    <lineage>
        <taxon>Eukaryota</taxon>
        <taxon>Viridiplantae</taxon>
        <taxon>Streptophyta</taxon>
        <taxon>Embryophyta</taxon>
        <taxon>Tracheophyta</taxon>
        <taxon>Spermatophyta</taxon>
        <taxon>Magnoliopsida</taxon>
        <taxon>eudicotyledons</taxon>
        <taxon>Gunneridae</taxon>
        <taxon>Pentapetalae</taxon>
        <taxon>asterids</taxon>
        <taxon>campanulids</taxon>
        <taxon>Asterales</taxon>
        <taxon>Asteraceae</taxon>
        <taxon>Asteroideae</taxon>
        <taxon>Anthemideae</taxon>
        <taxon>Artemisiinae</taxon>
        <taxon>Artemisia</taxon>
    </lineage>
</organism>
<evidence type="ECO:0000256" key="9">
    <source>
        <dbReference type="PIRNR" id="PIRNR017209"/>
    </source>
</evidence>
<protein>
    <recommendedName>
        <fullName evidence="9">Mechanosensitive ion channel protein</fullName>
    </recommendedName>
</protein>
<dbReference type="PANTHER" id="PTHR31618:SF25">
    <property type="entry name" value="MECHANOSENSITIVE ION CHANNEL PROTEIN"/>
    <property type="match status" value="1"/>
</dbReference>
<comment type="subcellular location">
    <subcellularLocation>
        <location evidence="1">Membrane</location>
        <topology evidence="1">Multi-pass membrane protein</topology>
    </subcellularLocation>
</comment>
<dbReference type="GO" id="GO:0006820">
    <property type="term" value="P:monoatomic anion transport"/>
    <property type="evidence" value="ECO:0007669"/>
    <property type="project" value="TreeGrafter"/>
</dbReference>
<dbReference type="EMBL" id="PKPP01000308">
    <property type="protein sequence ID" value="PWA94531.1"/>
    <property type="molecule type" value="Genomic_DNA"/>
</dbReference>
<evidence type="ECO:0000256" key="5">
    <source>
        <dbReference type="ARBA" id="ARBA00022989"/>
    </source>
</evidence>
<feature type="compositionally biased region" description="Acidic residues" evidence="10">
    <location>
        <begin position="187"/>
        <end position="198"/>
    </location>
</feature>
<comment type="caution">
    <text evidence="13">The sequence shown here is derived from an EMBL/GenBank/DDBJ whole genome shotgun (WGS) entry which is preliminary data.</text>
</comment>
<accession>A0A2U1Q942</accession>
<evidence type="ECO:0000256" key="10">
    <source>
        <dbReference type="SAM" id="MobiDB-lite"/>
    </source>
</evidence>
<dbReference type="Proteomes" id="UP000245207">
    <property type="component" value="Unassembled WGS sequence"/>
</dbReference>
<evidence type="ECO:0000256" key="11">
    <source>
        <dbReference type="SAM" id="Phobius"/>
    </source>
</evidence>
<dbReference type="STRING" id="35608.A0A2U1Q942"/>
<dbReference type="Gene3D" id="2.30.30.60">
    <property type="match status" value="1"/>
</dbReference>
<feature type="region of interest" description="Disordered" evidence="10">
    <location>
        <begin position="147"/>
        <end position="198"/>
    </location>
</feature>
<feature type="transmembrane region" description="Helical" evidence="11">
    <location>
        <begin position="213"/>
        <end position="232"/>
    </location>
</feature>
<keyword evidence="6" id="KW-0406">Ion transport</keyword>
<dbReference type="GO" id="GO:0005886">
    <property type="term" value="C:plasma membrane"/>
    <property type="evidence" value="ECO:0007669"/>
    <property type="project" value="UniProtKB-UniRule"/>
</dbReference>
<evidence type="ECO:0000256" key="4">
    <source>
        <dbReference type="ARBA" id="ARBA00022692"/>
    </source>
</evidence>
<evidence type="ECO:0000259" key="12">
    <source>
        <dbReference type="Pfam" id="PF00924"/>
    </source>
</evidence>
<dbReference type="InterPro" id="IPR006685">
    <property type="entry name" value="MscS_channel_2nd"/>
</dbReference>
<evidence type="ECO:0000256" key="3">
    <source>
        <dbReference type="ARBA" id="ARBA00022448"/>
    </source>
</evidence>
<dbReference type="Pfam" id="PF00924">
    <property type="entry name" value="MS_channel_2nd"/>
    <property type="match status" value="1"/>
</dbReference>
<dbReference type="PANTHER" id="PTHR31618">
    <property type="entry name" value="MECHANOSENSITIVE ION CHANNEL PROTEIN 5"/>
    <property type="match status" value="1"/>
</dbReference>
<dbReference type="PIRSF" id="PIRSF017209">
    <property type="entry name" value="Memb_At2g17000_prd"/>
    <property type="match status" value="1"/>
</dbReference>
<dbReference type="GO" id="GO:0050982">
    <property type="term" value="P:detection of mechanical stimulus"/>
    <property type="evidence" value="ECO:0007669"/>
    <property type="project" value="UniProtKB-ARBA"/>
</dbReference>
<reference evidence="13 14" key="1">
    <citation type="journal article" date="2018" name="Mol. Plant">
        <title>The genome of Artemisia annua provides insight into the evolution of Asteraceae family and artemisinin biosynthesis.</title>
        <authorList>
            <person name="Shen Q."/>
            <person name="Zhang L."/>
            <person name="Liao Z."/>
            <person name="Wang S."/>
            <person name="Yan T."/>
            <person name="Shi P."/>
            <person name="Liu M."/>
            <person name="Fu X."/>
            <person name="Pan Q."/>
            <person name="Wang Y."/>
            <person name="Lv Z."/>
            <person name="Lu X."/>
            <person name="Zhang F."/>
            <person name="Jiang W."/>
            <person name="Ma Y."/>
            <person name="Chen M."/>
            <person name="Hao X."/>
            <person name="Li L."/>
            <person name="Tang Y."/>
            <person name="Lv G."/>
            <person name="Zhou Y."/>
            <person name="Sun X."/>
            <person name="Brodelius P.E."/>
            <person name="Rose J.K.C."/>
            <person name="Tang K."/>
        </authorList>
    </citation>
    <scope>NUCLEOTIDE SEQUENCE [LARGE SCALE GENOMIC DNA]</scope>
    <source>
        <strain evidence="14">cv. Huhao1</strain>
        <tissue evidence="13">Leaf</tissue>
    </source>
</reference>
<evidence type="ECO:0000256" key="2">
    <source>
        <dbReference type="ARBA" id="ARBA00008017"/>
    </source>
</evidence>
<feature type="transmembrane region" description="Helical" evidence="11">
    <location>
        <begin position="570"/>
        <end position="589"/>
    </location>
</feature>
<feature type="region of interest" description="Disordered" evidence="10">
    <location>
        <begin position="72"/>
        <end position="128"/>
    </location>
</feature>
<evidence type="ECO:0000313" key="14">
    <source>
        <dbReference type="Proteomes" id="UP000245207"/>
    </source>
</evidence>
<evidence type="ECO:0000256" key="7">
    <source>
        <dbReference type="ARBA" id="ARBA00023136"/>
    </source>
</evidence>
<dbReference type="FunFam" id="2.30.30.60:FF:000003">
    <property type="entry name" value="Predicted mechanosensitive ion channel"/>
    <property type="match status" value="1"/>
</dbReference>
<name>A0A2U1Q942_ARTAN</name>
<keyword evidence="8" id="KW-0407">Ion channel</keyword>
<evidence type="ECO:0000256" key="1">
    <source>
        <dbReference type="ARBA" id="ARBA00004141"/>
    </source>
</evidence>
<feature type="region of interest" description="Disordered" evidence="10">
    <location>
        <begin position="1"/>
        <end position="52"/>
    </location>
</feature>
<dbReference type="AlphaFoldDB" id="A0A2U1Q942"/>
<evidence type="ECO:0000256" key="6">
    <source>
        <dbReference type="ARBA" id="ARBA00023065"/>
    </source>
</evidence>
<keyword evidence="14" id="KW-1185">Reference proteome</keyword>
<dbReference type="GO" id="GO:0008381">
    <property type="term" value="F:mechanosensitive monoatomic ion channel activity"/>
    <property type="evidence" value="ECO:0007669"/>
    <property type="project" value="TreeGrafter"/>
</dbReference>
<feature type="domain" description="Mechanosensitive ion channel MscS" evidence="12">
    <location>
        <begin position="620"/>
        <end position="676"/>
    </location>
</feature>
<sequence>MDNNTPLRKSSESNPHEHNEVIVKIDSHNTDKDEIEFWKDDGGGNTNKSSIEFFNMNSESPVRGVIDNEHVNKNQRVSDSRQSFENNDDLADDKESTDNDDEEDERRLLNQQRQRRVPSNLSYMTNHDGGGEVLKCTSFQRRASLVRTKTTQSRLMDPPEVSFSGTPYPKTGGYTPGLPKGSAGMDHDDEDESLFDDDNPGDLKNNKIDALTIIQWISLLLIITSLICTVRFPTWKKRPFRGLFMWQWELLILVLICGRLVSGWCVRIAVFFIERNFLLRKRLLYFVYGVRTPVQNCIWLLWVLVAWNSIFNETVAALHIPLLEIINKFMVCMLVATSLWLIKTLIVKVLASSFHVNKFFDRIQDALFNQYVIETLSGPPLIEIHNNQFGEKSMSRVWKHDRTTSEVGNYSFKRGSGGIGQVGTGDQPITIDHLHRLNHENVSAWNMKRLMRIIRHGSLTTLDEHLHGSYDDESGTEIRSEIEAKRAARNIFMNVSRRRSKFIYMDDLMRFLREDEAIKTMSLLVASPEDERVGKRALKNWVVNVFRERKALALTLNDTKTAVNKLHRMINVLVALLIFVICLVILNIATTKILVLVSSQIVVVAFIFGNTCKTVFEAIIFLFVIHPFDVGDRCEIDGVQMIVEEMNILNTIFLRGDNQKIYFPNSTLALRAIGNFYRSPDMTDTIDFLIHVSTPIDKIAVIKQRIINFVENNKDHWYPNPGIMTMAMSDLNTQKLSVWVKHKMNHQDITERLTRRGKIIEEMNRIFKEQDIEYRTYPIDINIRSMPMAVGPTRTPSTWGAPN</sequence>
<keyword evidence="3" id="KW-0813">Transport</keyword>
<dbReference type="SUPFAM" id="SSF50182">
    <property type="entry name" value="Sm-like ribonucleoproteins"/>
    <property type="match status" value="1"/>
</dbReference>
<keyword evidence="7 9" id="KW-0472">Membrane</keyword>
<feature type="compositionally biased region" description="Basic and acidic residues" evidence="10">
    <location>
        <begin position="9"/>
        <end position="42"/>
    </location>
</feature>
<feature type="transmembrane region" description="Helical" evidence="11">
    <location>
        <begin position="325"/>
        <end position="342"/>
    </location>
</feature>
<feature type="transmembrane region" description="Helical" evidence="11">
    <location>
        <begin position="601"/>
        <end position="625"/>
    </location>
</feature>
<feature type="transmembrane region" description="Helical" evidence="11">
    <location>
        <begin position="285"/>
        <end position="305"/>
    </location>
</feature>
<keyword evidence="5 11" id="KW-1133">Transmembrane helix</keyword>
<proteinExistence type="inferred from homology"/>
<keyword evidence="4 11" id="KW-0812">Transmembrane</keyword>
<dbReference type="InterPro" id="IPR016688">
    <property type="entry name" value="MscS-like_plants/fungi"/>
</dbReference>
<dbReference type="OrthoDB" id="544685at2759"/>
<dbReference type="InterPro" id="IPR010920">
    <property type="entry name" value="LSM_dom_sf"/>
</dbReference>